<evidence type="ECO:0000313" key="5">
    <source>
        <dbReference type="Proteomes" id="UP000001548"/>
    </source>
</evidence>
<dbReference type="GO" id="GO:0042073">
    <property type="term" value="P:intraciliary transport"/>
    <property type="evidence" value="ECO:0000318"/>
    <property type="project" value="GO_Central"/>
</dbReference>
<evidence type="ECO:0000259" key="3">
    <source>
        <dbReference type="Pfam" id="PF23355"/>
    </source>
</evidence>
<dbReference type="Pfam" id="PF21178">
    <property type="entry name" value="Itf52_C"/>
    <property type="match status" value="1"/>
</dbReference>
<organism evidence="4 5">
    <name type="scientific">Giardia intestinalis (strain ATCC 50803 / WB clone C6)</name>
    <name type="common">Giardia lamblia</name>
    <dbReference type="NCBI Taxonomy" id="184922"/>
    <lineage>
        <taxon>Eukaryota</taxon>
        <taxon>Metamonada</taxon>
        <taxon>Diplomonadida</taxon>
        <taxon>Hexamitidae</taxon>
        <taxon>Giardiinae</taxon>
        <taxon>Giardia</taxon>
    </lineage>
</organism>
<dbReference type="Gene3D" id="6.10.250.2800">
    <property type="match status" value="1"/>
</dbReference>
<dbReference type="CDD" id="cd23683">
    <property type="entry name" value="IFT52_CTD"/>
    <property type="match status" value="1"/>
</dbReference>
<accession>A0A644F6P9</accession>
<dbReference type="Pfam" id="PF23352">
    <property type="entry name" value="IFT52_central"/>
    <property type="match status" value="1"/>
</dbReference>
<evidence type="ECO:0000259" key="1">
    <source>
        <dbReference type="Pfam" id="PF21178"/>
    </source>
</evidence>
<comment type="caution">
    <text evidence="4">The sequence shown here is derived from an EMBL/GenBank/DDBJ whole genome shotgun (WGS) entry which is preliminary data.</text>
</comment>
<evidence type="ECO:0000313" key="4">
    <source>
        <dbReference type="EMBL" id="KAE8304323.1"/>
    </source>
</evidence>
<dbReference type="PANTHER" id="PTHR12969:SF7">
    <property type="entry name" value="INTRAFLAGELLAR TRANSPORT PROTEIN 52 HOMOLOG"/>
    <property type="match status" value="1"/>
</dbReference>
<dbReference type="AlphaFoldDB" id="A0A644F6P9"/>
<feature type="domain" description="IFT52 central" evidence="2">
    <location>
        <begin position="271"/>
        <end position="348"/>
    </location>
</feature>
<dbReference type="PANTHER" id="PTHR12969">
    <property type="entry name" value="NGD5/OSM-6/IFT52"/>
    <property type="match status" value="1"/>
</dbReference>
<dbReference type="GO" id="GO:0060271">
    <property type="term" value="P:cilium assembly"/>
    <property type="evidence" value="ECO:0000318"/>
    <property type="project" value="GO_Central"/>
</dbReference>
<keyword evidence="5" id="KW-1185">Reference proteome</keyword>
<dbReference type="InParanoid" id="A0A644F6P9"/>
<dbReference type="Pfam" id="PF23355">
    <property type="entry name" value="IFT52_GIFT"/>
    <property type="match status" value="1"/>
</dbReference>
<dbReference type="Proteomes" id="UP000001548">
    <property type="component" value="Unassembled WGS sequence"/>
</dbReference>
<gene>
    <name evidence="4" type="ORF">GL50803_00d40995</name>
</gene>
<dbReference type="InterPro" id="IPR055458">
    <property type="entry name" value="IFT52_GIFT"/>
</dbReference>
<feature type="domain" description="Intraflagellar transport protein 52 C-terminal" evidence="1">
    <location>
        <begin position="363"/>
        <end position="395"/>
    </location>
</feature>
<dbReference type="InterPro" id="IPR055460">
    <property type="entry name" value="IFT52_central"/>
</dbReference>
<dbReference type="InterPro" id="IPR048643">
    <property type="entry name" value="Itf52_C"/>
</dbReference>
<dbReference type="GO" id="GO:0030992">
    <property type="term" value="C:intraciliary transport particle B"/>
    <property type="evidence" value="ECO:0000318"/>
    <property type="project" value="GO_Central"/>
</dbReference>
<reference evidence="4 5" key="1">
    <citation type="journal article" date="2007" name="Science">
        <title>Genomic minimalism in the early diverging intestinal parasite Giardia lamblia.</title>
        <authorList>
            <person name="Morrison H.G."/>
            <person name="McArthur A.G."/>
            <person name="Gillin F.D."/>
            <person name="Aley S.B."/>
            <person name="Adam R.D."/>
            <person name="Olsen G.J."/>
            <person name="Best A.A."/>
            <person name="Cande W.Z."/>
            <person name="Chen F."/>
            <person name="Cipriano M.J."/>
            <person name="Davids B.J."/>
            <person name="Dawson S.C."/>
            <person name="Elmendorf H.G."/>
            <person name="Hehl A.B."/>
            <person name="Holder M.E."/>
            <person name="Huse S.M."/>
            <person name="Kim U.U."/>
            <person name="Lasek-Nesselquist E."/>
            <person name="Manning G."/>
            <person name="Nigam A."/>
            <person name="Nixon J.E."/>
            <person name="Palm D."/>
            <person name="Passamaneck N.E."/>
            <person name="Prabhu A."/>
            <person name="Reich C.I."/>
            <person name="Reiner D.S."/>
            <person name="Samuelson J."/>
            <person name="Svard S.G."/>
            <person name="Sogin M.L."/>
        </authorList>
    </citation>
    <scope>NUCLEOTIDE SEQUENCE [LARGE SCALE GENOMIC DNA]</scope>
    <source>
        <strain evidence="4 5">WB C6</strain>
    </source>
</reference>
<protein>
    <submittedName>
        <fullName evidence="4">IFT complex B</fullName>
    </submittedName>
</protein>
<feature type="domain" description="IFT52 GIFT" evidence="3">
    <location>
        <begin position="48"/>
        <end position="236"/>
    </location>
</feature>
<evidence type="ECO:0000259" key="2">
    <source>
        <dbReference type="Pfam" id="PF23352"/>
    </source>
</evidence>
<sequence length="419" mass="44538">MDGAPHLVFHAPVGEADATTAFAKQLANAFPGRLSVDVTSSLSRPLPERALLVVSAGLETLSQADVQAIKGHRRSGGPVLVMVADAARTRFSEHAEKMLNELGISGIRADPVISSVHTPGLYHPTHLLLTASSFVCSSLLTKLEKARPAAEARDVSVVYPCGTSFAVNPSLAAVVLSSGDSAFPPNQPVAAALREDGAARLGRCVVLGTSRMFADGFLARFDNRALFELILQYLLRHPDAPALASAANVNESLLGGAEESVYIPDTQTVALNMRACLHAPDALPDDFTDLLDTVPSANPSILPQVSALYEKMGFSRSEPTLKLVNPSFEKPTPPLIPAVHFPVLPDPPGAPLLELFDLDTELASEQTRLNKLASKCTNSDVEFFLRQAGDLLNIGGSPKEILYHVLVSTVNFKKGMAGK</sequence>
<dbReference type="GO" id="GO:0005814">
    <property type="term" value="C:centriole"/>
    <property type="evidence" value="ECO:0000318"/>
    <property type="project" value="GO_Central"/>
</dbReference>
<dbReference type="EMBL" id="AACB03000002">
    <property type="protein sequence ID" value="KAE8304323.1"/>
    <property type="molecule type" value="Genomic_DNA"/>
</dbReference>
<proteinExistence type="predicted"/>
<dbReference type="InterPro" id="IPR039975">
    <property type="entry name" value="IFT52"/>
</dbReference>
<name>A0A644F6P9_GIAIC</name>
<dbReference type="GO" id="GO:0005929">
    <property type="term" value="C:cilium"/>
    <property type="evidence" value="ECO:0000318"/>
    <property type="project" value="GO_Central"/>
</dbReference>